<evidence type="ECO:0000259" key="3">
    <source>
        <dbReference type="PROSITE" id="PS50835"/>
    </source>
</evidence>
<protein>
    <submittedName>
        <fullName evidence="4">Uncharacterized protein</fullName>
    </submittedName>
</protein>
<dbReference type="InterPro" id="IPR003410">
    <property type="entry name" value="HYR_dom"/>
</dbReference>
<dbReference type="Gene3D" id="2.60.40.3440">
    <property type="match status" value="1"/>
</dbReference>
<evidence type="ECO:0000256" key="1">
    <source>
        <dbReference type="ARBA" id="ARBA00022737"/>
    </source>
</evidence>
<keyword evidence="5" id="KW-1185">Reference proteome</keyword>
<dbReference type="RefSeq" id="WP_309983233.1">
    <property type="nucleotide sequence ID" value="NZ_JAVDTI010000002.1"/>
</dbReference>
<dbReference type="PROSITE" id="PS50835">
    <property type="entry name" value="IG_LIKE"/>
    <property type="match status" value="1"/>
</dbReference>
<dbReference type="InterPro" id="IPR013783">
    <property type="entry name" value="Ig-like_fold"/>
</dbReference>
<proteinExistence type="predicted"/>
<sequence>MKNLYAYLAGVALLASGVEIVTRLADAPAVSKEWTVRKEDRSIQKQKERVPFARARKKAGTKAFLAPSITATNTYAITNNVGPAGASAGDELEYTVTITNGGPDPATATVFTEQIDANTTLVPGSVKASPIAQNDSYTTIGNVGINIPSGTGLFANDISPNGTAISLNGSTTITSTNGGTATVDATTGAFTYEPVAGFSGNDTFTYEIQNGSGMTSTATVTITVGSATTMIWFINSGAAAGGTGTLSKPFNTIAAFEAINDGVGLHPKNGQVVFIYSGSYTGPLTLRNDQKLLGQGSTESILSFTGFSQPDGTNQLPATTGTDAGRPSITTTSGTLNAINLGTTNSIKGVNIGNTTGTKISGSAAGTFTATEMALSGSGSALNLSNKTLAASFSSVSSSSATNGVSPIKISASTGSLTIPAGSISASSVPAIDIVGASVANKVALNITLTSVSANGGNKGMALANATGSFTINGTGTTGGSGGTIQNIANRGIELTDVQSITIKNMNLTNANTAEGAVTSNTDNSNANAAIHGSNVAGLTLDRIVVSGTVVQMGINLRGGSNFNLTNSTINQSGSATIVEEGNIYAMNVGGTNSIVNSTLKNAGGRSAYFRNNNVNMTRLNVTNSSFQDPGGAACLLFEGAGNSVMSLKIQTSCQFLRPVTTGIEVFANNTSQIEADIQNATIDIGSGDDQGRGIDISASGTASVKFNVANNISDYLGGPGFNFFAFNQGYLEGNVTGNTLTNNGDNEATEGSFQGITFSTEGTTARGVLKINNNTINNSLNGVGIGILPASTGGALSSVIADNNTVTLTGNGFAHGLYLNSVGGTGNNGTLCVNVTNNDVILSPNSPFAAGYRAGTAGTVLNVQQAGASASAAWNAGLNTPSNSATKTGSGTVNYGAGTCPSPSFSGLRMAAIEEPMAGRLSADSVSTPAAPVQQAAAQAPAVTEPKAEIAQAVTTAPSPARTEAAQSGETVTVNGTGAGFTLPANKNTIIKFKVVIDANIPVSDCEVSTQGTVSGSNFANVLTDDPNAAGSSNPTVTPVVSVPVITFCPGNQTFSPDAGTCTSTQTFTATADGCPAPTITYTVGGNPITFPYAFPAGETTVLVTASNGIGTAPTCSFKVTVTPTPAPPITDQPDAATICAGSGTSFTVATSQTGVTYQWQKKLFGGSFANITTGTNPTADDPTLTLSNIPASDNLSEYRCIITNPCNNSTSDAAVLTVNQITGSSIAGTTTVNQGAPAPNVTFSATGGTLPYTFTYKVNNGTNQTVSTTGVQTSATVSQSTAAVGTFTYELVTVTDAQNCTLTPPSAQTATVTVSNNLTATISGSTTACQNETAPKITFTAVNGIAPFTFTYKINGGGDLTVSTTGVNTTATVDVPTGTTGSFVYTLTNVAGAGGATTPISGQTATVNVNEKPTIALTGAQYECQFAANPQTYTVFFTATPGAVITTDKGTVSGNTVINVPSKETATIVATLNGCSDTLSAYKDCSLPVTLIDFSGAKVENTIALKWNTAEETHSDRFDVQRSADGKNWATIGTQKSQGESYSVVNYTFVDKKPAPGDNFYRLKMIDTDKTFAYSKIIKVGYDVPALNSESYPNPVSDVLNLRSTDWSQVKAVEMHSLTGLSVYKSGKNVSKTIDVKSLPVGMYILTITHKNGEVINRKVLINR</sequence>
<dbReference type="InterPro" id="IPR026444">
    <property type="entry name" value="Secre_tail"/>
</dbReference>
<name>A0ABU1QWB9_9BACT</name>
<dbReference type="PROSITE" id="PS50825">
    <property type="entry name" value="HYR"/>
    <property type="match status" value="1"/>
</dbReference>
<comment type="caution">
    <text evidence="4">The sequence shown here is derived from an EMBL/GenBank/DDBJ whole genome shotgun (WGS) entry which is preliminary data.</text>
</comment>
<dbReference type="InterPro" id="IPR007110">
    <property type="entry name" value="Ig-like_dom"/>
</dbReference>
<keyword evidence="1" id="KW-0677">Repeat</keyword>
<evidence type="ECO:0000313" key="5">
    <source>
        <dbReference type="Proteomes" id="UP001264980"/>
    </source>
</evidence>
<dbReference type="Gene3D" id="2.60.40.10">
    <property type="entry name" value="Immunoglobulins"/>
    <property type="match status" value="1"/>
</dbReference>
<organism evidence="4 5">
    <name type="scientific">Dyadobacter fermentans</name>
    <dbReference type="NCBI Taxonomy" id="94254"/>
    <lineage>
        <taxon>Bacteria</taxon>
        <taxon>Pseudomonadati</taxon>
        <taxon>Bacteroidota</taxon>
        <taxon>Cytophagia</taxon>
        <taxon>Cytophagales</taxon>
        <taxon>Spirosomataceae</taxon>
        <taxon>Dyadobacter</taxon>
    </lineage>
</organism>
<feature type="domain" description="HYR" evidence="2">
    <location>
        <begin position="1040"/>
        <end position="1125"/>
    </location>
</feature>
<accession>A0ABU1QWB9</accession>
<dbReference type="Pfam" id="PF18962">
    <property type="entry name" value="Por_Secre_tail"/>
    <property type="match status" value="1"/>
</dbReference>
<dbReference type="EMBL" id="JAVDTI010000002">
    <property type="protein sequence ID" value="MDR6805426.1"/>
    <property type="molecule type" value="Genomic_DNA"/>
</dbReference>
<evidence type="ECO:0000259" key="2">
    <source>
        <dbReference type="PROSITE" id="PS50825"/>
    </source>
</evidence>
<gene>
    <name evidence="4" type="ORF">J2W84_002472</name>
</gene>
<dbReference type="SUPFAM" id="SSF48726">
    <property type="entry name" value="Immunoglobulin"/>
    <property type="match status" value="1"/>
</dbReference>
<dbReference type="Pfam" id="PF17963">
    <property type="entry name" value="Big_9"/>
    <property type="match status" value="1"/>
</dbReference>
<dbReference type="InterPro" id="IPR047589">
    <property type="entry name" value="DUF11_rpt"/>
</dbReference>
<evidence type="ECO:0000313" key="4">
    <source>
        <dbReference type="EMBL" id="MDR6805426.1"/>
    </source>
</evidence>
<feature type="domain" description="Ig-like" evidence="3">
    <location>
        <begin position="1129"/>
        <end position="1219"/>
    </location>
</feature>
<dbReference type="NCBIfam" id="TIGR01451">
    <property type="entry name" value="B_ant_repeat"/>
    <property type="match status" value="1"/>
</dbReference>
<dbReference type="NCBIfam" id="TIGR04183">
    <property type="entry name" value="Por_Secre_tail"/>
    <property type="match status" value="1"/>
</dbReference>
<dbReference type="Proteomes" id="UP001264980">
    <property type="component" value="Unassembled WGS sequence"/>
</dbReference>
<dbReference type="InterPro" id="IPR036179">
    <property type="entry name" value="Ig-like_dom_sf"/>
</dbReference>
<reference evidence="4 5" key="1">
    <citation type="submission" date="2023-07" db="EMBL/GenBank/DDBJ databases">
        <title>Sorghum-associated microbial communities from plants grown in Nebraska, USA.</title>
        <authorList>
            <person name="Schachtman D."/>
        </authorList>
    </citation>
    <scope>NUCLEOTIDE SEQUENCE [LARGE SCALE GENOMIC DNA]</scope>
    <source>
        <strain evidence="4 5">BE57</strain>
    </source>
</reference>